<keyword evidence="1" id="KW-0645">Protease</keyword>
<dbReference type="InterPro" id="IPR001254">
    <property type="entry name" value="Trypsin_dom"/>
</dbReference>
<reference evidence="7" key="2">
    <citation type="submission" date="2025-08" db="UniProtKB">
        <authorList>
            <consortium name="Ensembl"/>
        </authorList>
    </citation>
    <scope>IDENTIFICATION</scope>
</reference>
<comment type="similarity">
    <text evidence="5">Belongs to the peptidase S1 family. CLIP subfamily.</text>
</comment>
<accession>A0A7N4PPP0</accession>
<dbReference type="InParanoid" id="A0A7N4PPP0"/>
<dbReference type="PROSITE" id="PS00135">
    <property type="entry name" value="TRYPSIN_SER"/>
    <property type="match status" value="1"/>
</dbReference>
<dbReference type="Ensembl" id="ENSSHAT00000043844.1">
    <property type="protein sequence ID" value="ENSSHAP00000040780.1"/>
    <property type="gene ID" value="ENSSHAG00000022532.1"/>
</dbReference>
<dbReference type="InterPro" id="IPR043504">
    <property type="entry name" value="Peptidase_S1_PA_chymotrypsin"/>
</dbReference>
<reference evidence="7 8" key="1">
    <citation type="journal article" date="2011" name="Proc. Natl. Acad. Sci. U.S.A.">
        <title>Genetic diversity and population structure of the endangered marsupial Sarcophilus harrisii (Tasmanian devil).</title>
        <authorList>
            <person name="Miller W."/>
            <person name="Hayes V.M."/>
            <person name="Ratan A."/>
            <person name="Petersen D.C."/>
            <person name="Wittekindt N.E."/>
            <person name="Miller J."/>
            <person name="Walenz B."/>
            <person name="Knight J."/>
            <person name="Qi J."/>
            <person name="Zhao F."/>
            <person name="Wang Q."/>
            <person name="Bedoya-Reina O.C."/>
            <person name="Katiyar N."/>
            <person name="Tomsho L.P."/>
            <person name="Kasson L.M."/>
            <person name="Hardie R.A."/>
            <person name="Woodbridge P."/>
            <person name="Tindall E.A."/>
            <person name="Bertelsen M.F."/>
            <person name="Dixon D."/>
            <person name="Pyecroft S."/>
            <person name="Helgen K.M."/>
            <person name="Lesk A.M."/>
            <person name="Pringle T.H."/>
            <person name="Patterson N."/>
            <person name="Zhang Y."/>
            <person name="Kreiss A."/>
            <person name="Woods G.M."/>
            <person name="Jones M.E."/>
            <person name="Schuster S.C."/>
        </authorList>
    </citation>
    <scope>NUCLEOTIDE SEQUENCE [LARGE SCALE GENOMIC DNA]</scope>
</reference>
<evidence type="ECO:0000313" key="7">
    <source>
        <dbReference type="Ensembl" id="ENSSHAP00000040780.1"/>
    </source>
</evidence>
<sequence>FLPSPFLPSSSLSSSFFLSFPPSSFPSSPPPTSLHSHQNEEARVPLLSLGACRAALGSALHPGTMLCAGFPAGGADSCQGDSGGPLTCSVPGPPLREALYGITSWGDGCGEPGKPGVYTRVAAFGAWIRQQMSGERGAPPSSPAFPGGFGLGVSCTFHLAGGQEWDRGENLHSFIRPYCVLRC</sequence>
<dbReference type="GO" id="GO:0005615">
    <property type="term" value="C:extracellular space"/>
    <property type="evidence" value="ECO:0007669"/>
    <property type="project" value="TreeGrafter"/>
</dbReference>
<dbReference type="InterPro" id="IPR009003">
    <property type="entry name" value="Peptidase_S1_PA"/>
</dbReference>
<dbReference type="SUPFAM" id="SSF50494">
    <property type="entry name" value="Trypsin-like serine proteases"/>
    <property type="match status" value="1"/>
</dbReference>
<name>A0A7N4PPP0_SARHA</name>
<proteinExistence type="inferred from homology"/>
<dbReference type="GO" id="GO:0007596">
    <property type="term" value="P:blood coagulation"/>
    <property type="evidence" value="ECO:0007669"/>
    <property type="project" value="TreeGrafter"/>
</dbReference>
<keyword evidence="4" id="KW-1015">Disulfide bond</keyword>
<dbReference type="InterPro" id="IPR050127">
    <property type="entry name" value="Serine_Proteases_S1"/>
</dbReference>
<dbReference type="GeneTree" id="ENSGT00940000157183"/>
<reference evidence="7" key="3">
    <citation type="submission" date="2025-09" db="UniProtKB">
        <authorList>
            <consortium name="Ensembl"/>
        </authorList>
    </citation>
    <scope>IDENTIFICATION</scope>
</reference>
<dbReference type="GO" id="GO:0004252">
    <property type="term" value="F:serine-type endopeptidase activity"/>
    <property type="evidence" value="ECO:0007669"/>
    <property type="project" value="InterPro"/>
</dbReference>
<feature type="domain" description="Peptidase S1" evidence="6">
    <location>
        <begin position="1"/>
        <end position="133"/>
    </location>
</feature>
<organism evidence="7 8">
    <name type="scientific">Sarcophilus harrisii</name>
    <name type="common">Tasmanian devil</name>
    <name type="synonym">Sarcophilus laniarius</name>
    <dbReference type="NCBI Taxonomy" id="9305"/>
    <lineage>
        <taxon>Eukaryota</taxon>
        <taxon>Metazoa</taxon>
        <taxon>Chordata</taxon>
        <taxon>Craniata</taxon>
        <taxon>Vertebrata</taxon>
        <taxon>Euteleostomi</taxon>
        <taxon>Mammalia</taxon>
        <taxon>Metatheria</taxon>
        <taxon>Dasyuromorphia</taxon>
        <taxon>Dasyuridae</taxon>
        <taxon>Sarcophilus</taxon>
    </lineage>
</organism>
<dbReference type="AlphaFoldDB" id="A0A7N4PPP0"/>
<evidence type="ECO:0000256" key="1">
    <source>
        <dbReference type="ARBA" id="ARBA00022670"/>
    </source>
</evidence>
<protein>
    <recommendedName>
        <fullName evidence="6">Peptidase S1 domain-containing protein</fullName>
    </recommendedName>
</protein>
<keyword evidence="3" id="KW-0720">Serine protease</keyword>
<keyword evidence="2" id="KW-0378">Hydrolase</keyword>
<evidence type="ECO:0000256" key="5">
    <source>
        <dbReference type="ARBA" id="ARBA00024195"/>
    </source>
</evidence>
<dbReference type="InterPro" id="IPR033116">
    <property type="entry name" value="TRYPSIN_SER"/>
</dbReference>
<dbReference type="Pfam" id="PF00089">
    <property type="entry name" value="Trypsin"/>
    <property type="match status" value="1"/>
</dbReference>
<evidence type="ECO:0000256" key="4">
    <source>
        <dbReference type="ARBA" id="ARBA00023157"/>
    </source>
</evidence>
<evidence type="ECO:0000313" key="8">
    <source>
        <dbReference type="Proteomes" id="UP000007648"/>
    </source>
</evidence>
<dbReference type="FunFam" id="2.40.10.10:FF:000002">
    <property type="entry name" value="Transmembrane protease serine"/>
    <property type="match status" value="1"/>
</dbReference>
<dbReference type="Gene3D" id="2.40.10.10">
    <property type="entry name" value="Trypsin-like serine proteases"/>
    <property type="match status" value="1"/>
</dbReference>
<keyword evidence="8" id="KW-1185">Reference proteome</keyword>
<evidence type="ECO:0000259" key="6">
    <source>
        <dbReference type="PROSITE" id="PS50240"/>
    </source>
</evidence>
<evidence type="ECO:0000256" key="2">
    <source>
        <dbReference type="ARBA" id="ARBA00022801"/>
    </source>
</evidence>
<dbReference type="PANTHER" id="PTHR24264:SF46">
    <property type="entry name" value="COAGULATION FACTOR XII"/>
    <property type="match status" value="1"/>
</dbReference>
<dbReference type="GO" id="GO:0031638">
    <property type="term" value="P:zymogen activation"/>
    <property type="evidence" value="ECO:0007669"/>
    <property type="project" value="TreeGrafter"/>
</dbReference>
<dbReference type="GO" id="GO:0005791">
    <property type="term" value="C:rough endoplasmic reticulum"/>
    <property type="evidence" value="ECO:0007669"/>
    <property type="project" value="TreeGrafter"/>
</dbReference>
<dbReference type="PANTHER" id="PTHR24264">
    <property type="entry name" value="TRYPSIN-RELATED"/>
    <property type="match status" value="1"/>
</dbReference>
<evidence type="ECO:0000256" key="3">
    <source>
        <dbReference type="ARBA" id="ARBA00022825"/>
    </source>
</evidence>
<dbReference type="Proteomes" id="UP000007648">
    <property type="component" value="Unassembled WGS sequence"/>
</dbReference>
<dbReference type="SMART" id="SM00020">
    <property type="entry name" value="Tryp_SPc"/>
    <property type="match status" value="1"/>
</dbReference>
<dbReference type="PROSITE" id="PS50240">
    <property type="entry name" value="TRYPSIN_DOM"/>
    <property type="match status" value="1"/>
</dbReference>